<dbReference type="PANTHER" id="PTHR28625">
    <property type="entry name" value="PROTEIN PHOSPHATASE 1 REGULATORY SUBUNIT 35"/>
    <property type="match status" value="1"/>
</dbReference>
<dbReference type="GO" id="GO:0005814">
    <property type="term" value="C:centriole"/>
    <property type="evidence" value="ECO:0007669"/>
    <property type="project" value="UniProtKB-SubCell"/>
</dbReference>
<sequence>MAVEDKMAVCFGESVVVRDAPQTQPIRGQLWRRGCYHGNIRALRLSVEPPAETSNQELDSLEMVELNTTLALKAEFQSLQAVEFNFQNAIQETLYRSERTKNLINARATKVVNVSRSQPLFNSLVSVNVQKDQLISLLLQDRLATRPLCHDNTAADGPSRFLFMSSDLLRQKPFPKEEDNVKLKPNLSSRSIHSGSFDLCRRQRQWEAIP</sequence>
<keyword evidence="3" id="KW-0206">Cytoskeleton</keyword>
<keyword evidence="2" id="KW-0963">Cytoplasm</keyword>
<evidence type="ECO:0000313" key="7">
    <source>
        <dbReference type="Proteomes" id="UP001153269"/>
    </source>
</evidence>
<name>A0A9N7UR43_PLEPL</name>
<dbReference type="GO" id="GO:0045724">
    <property type="term" value="P:positive regulation of cilium assembly"/>
    <property type="evidence" value="ECO:0007669"/>
    <property type="project" value="TreeGrafter"/>
</dbReference>
<evidence type="ECO:0000256" key="3">
    <source>
        <dbReference type="ARBA" id="ARBA00023212"/>
    </source>
</evidence>
<comment type="similarity">
    <text evidence="4">Belongs to the PPP1R35 family.</text>
</comment>
<proteinExistence type="inferred from homology"/>
<dbReference type="Pfam" id="PF15503">
    <property type="entry name" value="PPP1R35_C"/>
    <property type="match status" value="1"/>
</dbReference>
<keyword evidence="7" id="KW-1185">Reference proteome</keyword>
<dbReference type="GO" id="GO:0019902">
    <property type="term" value="F:phosphatase binding"/>
    <property type="evidence" value="ECO:0007669"/>
    <property type="project" value="InterPro"/>
</dbReference>
<protein>
    <recommendedName>
        <fullName evidence="5">Protein phosphatase 1 regulatory subunit 35 C-terminal domain-containing protein</fullName>
    </recommendedName>
</protein>
<dbReference type="PANTHER" id="PTHR28625:SF1">
    <property type="entry name" value="PROTEIN PHOSPHATASE 1 REGULATORY SUBUNIT 35"/>
    <property type="match status" value="1"/>
</dbReference>
<evidence type="ECO:0000259" key="5">
    <source>
        <dbReference type="Pfam" id="PF15503"/>
    </source>
</evidence>
<comment type="subcellular location">
    <subcellularLocation>
        <location evidence="1">Cytoplasm</location>
        <location evidence="1">Cytoskeleton</location>
        <location evidence="1">Microtubule organizing center</location>
        <location evidence="1">Centrosome</location>
        <location evidence="1">Centriole</location>
    </subcellularLocation>
</comment>
<evidence type="ECO:0000313" key="6">
    <source>
        <dbReference type="EMBL" id="CAB1437296.1"/>
    </source>
</evidence>
<dbReference type="Proteomes" id="UP001153269">
    <property type="component" value="Unassembled WGS sequence"/>
</dbReference>
<feature type="domain" description="Protein phosphatase 1 regulatory subunit 35 C-terminal" evidence="5">
    <location>
        <begin position="65"/>
        <end position="183"/>
    </location>
</feature>
<dbReference type="GO" id="GO:1903724">
    <property type="term" value="P:positive regulation of centriole elongation"/>
    <property type="evidence" value="ECO:0007669"/>
    <property type="project" value="TreeGrafter"/>
</dbReference>
<accession>A0A9N7UR43</accession>
<dbReference type="EMBL" id="CADEAL010002004">
    <property type="protein sequence ID" value="CAB1437296.1"/>
    <property type="molecule type" value="Genomic_DNA"/>
</dbReference>
<comment type="caution">
    <text evidence="6">The sequence shown here is derived from an EMBL/GenBank/DDBJ whole genome shotgun (WGS) entry which is preliminary data.</text>
</comment>
<reference evidence="6" key="1">
    <citation type="submission" date="2020-03" db="EMBL/GenBank/DDBJ databases">
        <authorList>
            <person name="Weist P."/>
        </authorList>
    </citation>
    <scope>NUCLEOTIDE SEQUENCE</scope>
</reference>
<dbReference type="AlphaFoldDB" id="A0A9N7UR43"/>
<organism evidence="6 7">
    <name type="scientific">Pleuronectes platessa</name>
    <name type="common">European plaice</name>
    <dbReference type="NCBI Taxonomy" id="8262"/>
    <lineage>
        <taxon>Eukaryota</taxon>
        <taxon>Metazoa</taxon>
        <taxon>Chordata</taxon>
        <taxon>Craniata</taxon>
        <taxon>Vertebrata</taxon>
        <taxon>Euteleostomi</taxon>
        <taxon>Actinopterygii</taxon>
        <taxon>Neopterygii</taxon>
        <taxon>Teleostei</taxon>
        <taxon>Neoteleostei</taxon>
        <taxon>Acanthomorphata</taxon>
        <taxon>Carangaria</taxon>
        <taxon>Pleuronectiformes</taxon>
        <taxon>Pleuronectoidei</taxon>
        <taxon>Pleuronectidae</taxon>
        <taxon>Pleuronectes</taxon>
    </lineage>
</organism>
<evidence type="ECO:0000256" key="1">
    <source>
        <dbReference type="ARBA" id="ARBA00004114"/>
    </source>
</evidence>
<dbReference type="InterPro" id="IPR033590">
    <property type="entry name" value="PPP1R35"/>
</dbReference>
<dbReference type="InterPro" id="IPR029135">
    <property type="entry name" value="PPP1R35_C"/>
</dbReference>
<evidence type="ECO:0000256" key="2">
    <source>
        <dbReference type="ARBA" id="ARBA00022490"/>
    </source>
</evidence>
<gene>
    <name evidence="6" type="ORF">PLEPLA_LOCUS25311</name>
</gene>
<evidence type="ECO:0000256" key="4">
    <source>
        <dbReference type="ARBA" id="ARBA00029452"/>
    </source>
</evidence>